<dbReference type="InterPro" id="IPR013563">
    <property type="entry name" value="Oligopep_ABC_C"/>
</dbReference>
<feature type="domain" description="ABC transporter" evidence="6">
    <location>
        <begin position="19"/>
        <end position="280"/>
    </location>
</feature>
<keyword evidence="5 7" id="KW-0067">ATP-binding</keyword>
<proteinExistence type="inferred from homology"/>
<dbReference type="Pfam" id="PF08352">
    <property type="entry name" value="oligo_HPY"/>
    <property type="match status" value="2"/>
</dbReference>
<evidence type="ECO:0000256" key="4">
    <source>
        <dbReference type="ARBA" id="ARBA00022741"/>
    </source>
</evidence>
<dbReference type="PANTHER" id="PTHR43776">
    <property type="entry name" value="TRANSPORT ATP-BINDING PROTEIN"/>
    <property type="match status" value="1"/>
</dbReference>
<dbReference type="InterPro" id="IPR027417">
    <property type="entry name" value="P-loop_NTPase"/>
</dbReference>
<feature type="domain" description="ABC transporter" evidence="6">
    <location>
        <begin position="321"/>
        <end position="570"/>
    </location>
</feature>
<evidence type="ECO:0000256" key="5">
    <source>
        <dbReference type="ARBA" id="ARBA00022840"/>
    </source>
</evidence>
<evidence type="ECO:0000256" key="2">
    <source>
        <dbReference type="ARBA" id="ARBA00022448"/>
    </source>
</evidence>
<dbReference type="PROSITE" id="PS00211">
    <property type="entry name" value="ABC_TRANSPORTER_1"/>
    <property type="match status" value="2"/>
</dbReference>
<organism evidence="7 8">
    <name type="scientific">Ideonella lacteola</name>
    <dbReference type="NCBI Taxonomy" id="2984193"/>
    <lineage>
        <taxon>Bacteria</taxon>
        <taxon>Pseudomonadati</taxon>
        <taxon>Pseudomonadota</taxon>
        <taxon>Betaproteobacteria</taxon>
        <taxon>Burkholderiales</taxon>
        <taxon>Sphaerotilaceae</taxon>
        <taxon>Ideonella</taxon>
    </lineage>
</organism>
<evidence type="ECO:0000313" key="7">
    <source>
        <dbReference type="EMBL" id="MEK8030896.1"/>
    </source>
</evidence>
<dbReference type="InterPro" id="IPR017871">
    <property type="entry name" value="ABC_transporter-like_CS"/>
</dbReference>
<dbReference type="Gene3D" id="3.40.50.300">
    <property type="entry name" value="P-loop containing nucleotide triphosphate hydrolases"/>
    <property type="match status" value="2"/>
</dbReference>
<dbReference type="Pfam" id="PF00005">
    <property type="entry name" value="ABC_tran"/>
    <property type="match status" value="2"/>
</dbReference>
<keyword evidence="2" id="KW-0813">Transport</keyword>
<reference evidence="7 8" key="1">
    <citation type="submission" date="2024-04" db="EMBL/GenBank/DDBJ databases">
        <title>Novel species of the genus Ideonella isolated from streams.</title>
        <authorList>
            <person name="Lu H."/>
        </authorList>
    </citation>
    <scope>NUCLEOTIDE SEQUENCE [LARGE SCALE GENOMIC DNA]</scope>
    <source>
        <strain evidence="7 8">DXS29W</strain>
    </source>
</reference>
<comment type="similarity">
    <text evidence="1">Belongs to the ABC transporter superfamily.</text>
</comment>
<sequence length="582" mass="63615">MTAPLLSIQDLKVAFRMGLRDGVVQRAEAVGRGTTTVSFDVAENQTVALVGESGSGKSVTAMSIVNLLPDNAERSGRVMWRGRKETAGLAPSGSPAGSMDLLQADRATLRALRGREIACVFQDPMSSLNPVFTVGQQLIEPLVTHLGLKPKAALARAEQLLGEVGIPEPARRLKAYPHELSGGQQQRVMIAMALACEPKLLIADEPTTALDVTIQRQIIELLARLKASHGLSVLFISHDLGLVGEIADQVVVMRHGTIREQGPVAQIFSDPKDAYTKALLACRPALAEENPARLMVIDDHIAGRAPQGSAKPKNPDAPVVLEVKSLAKSFWLREGLFGRREFKAVRDVNFRLRRGHTLGVVGESGSGKTTMGLTLLRLHEPTDGEVRFDGHNLLTLRDAERQVMRRRIQIVFQNPYASLNPRFTIGQTLVEPMTIHGIGANVTEREQRARELLAKVGLDDRAFAKYPHEFSGGQRQRVAIARCLTLNPEVLVLDEAVSALDVSVQAQVLNLLKDLQDELGLAYIFISHDLAVVRFISDEVLVMKDGEVVEQADATTILRAPQQEYTRRLIGAVPKGWQPQTV</sequence>
<dbReference type="InterPro" id="IPR003593">
    <property type="entry name" value="AAA+_ATPase"/>
</dbReference>
<keyword evidence="8" id="KW-1185">Reference proteome</keyword>
<dbReference type="InterPro" id="IPR003439">
    <property type="entry name" value="ABC_transporter-like_ATP-bd"/>
</dbReference>
<comment type="caution">
    <text evidence="7">The sequence shown here is derived from an EMBL/GenBank/DDBJ whole genome shotgun (WGS) entry which is preliminary data.</text>
</comment>
<evidence type="ECO:0000256" key="1">
    <source>
        <dbReference type="ARBA" id="ARBA00005417"/>
    </source>
</evidence>
<keyword evidence="3" id="KW-0472">Membrane</keyword>
<dbReference type="NCBIfam" id="NF008453">
    <property type="entry name" value="PRK11308.1"/>
    <property type="match status" value="2"/>
</dbReference>
<dbReference type="RefSeq" id="WP_341425268.1">
    <property type="nucleotide sequence ID" value="NZ_JBBUTG010000004.1"/>
</dbReference>
<dbReference type="PROSITE" id="PS50893">
    <property type="entry name" value="ABC_TRANSPORTER_2"/>
    <property type="match status" value="2"/>
</dbReference>
<dbReference type="CDD" id="cd03257">
    <property type="entry name" value="ABC_NikE_OppD_transporters"/>
    <property type="match status" value="2"/>
</dbReference>
<keyword evidence="3" id="KW-1003">Cell membrane</keyword>
<keyword evidence="4" id="KW-0547">Nucleotide-binding</keyword>
<dbReference type="Proteomes" id="UP001371218">
    <property type="component" value="Unassembled WGS sequence"/>
</dbReference>
<protein>
    <submittedName>
        <fullName evidence="7">Dipeptide ABC transporter ATP-binding protein</fullName>
    </submittedName>
</protein>
<evidence type="ECO:0000313" key="8">
    <source>
        <dbReference type="Proteomes" id="UP001371218"/>
    </source>
</evidence>
<dbReference type="GO" id="GO:0005524">
    <property type="term" value="F:ATP binding"/>
    <property type="evidence" value="ECO:0007669"/>
    <property type="project" value="UniProtKB-KW"/>
</dbReference>
<dbReference type="PANTHER" id="PTHR43776:SF7">
    <property type="entry name" value="D,D-DIPEPTIDE TRANSPORT ATP-BINDING PROTEIN DDPF-RELATED"/>
    <property type="match status" value="1"/>
</dbReference>
<name>A0ABU9BLR8_9BURK</name>
<dbReference type="SUPFAM" id="SSF52540">
    <property type="entry name" value="P-loop containing nucleoside triphosphate hydrolases"/>
    <property type="match status" value="2"/>
</dbReference>
<gene>
    <name evidence="7" type="ORF">AACH06_08735</name>
</gene>
<dbReference type="InterPro" id="IPR050319">
    <property type="entry name" value="ABC_transp_ATP-bind"/>
</dbReference>
<accession>A0ABU9BLR8</accession>
<dbReference type="SMART" id="SM00382">
    <property type="entry name" value="AAA"/>
    <property type="match status" value="2"/>
</dbReference>
<evidence type="ECO:0000256" key="3">
    <source>
        <dbReference type="ARBA" id="ARBA00022475"/>
    </source>
</evidence>
<dbReference type="NCBIfam" id="NF007739">
    <property type="entry name" value="PRK10419.1"/>
    <property type="match status" value="2"/>
</dbReference>
<evidence type="ECO:0000259" key="6">
    <source>
        <dbReference type="PROSITE" id="PS50893"/>
    </source>
</evidence>
<dbReference type="EMBL" id="JBBUTG010000004">
    <property type="protein sequence ID" value="MEK8030896.1"/>
    <property type="molecule type" value="Genomic_DNA"/>
</dbReference>